<dbReference type="AlphaFoldDB" id="A0A074Y2B8"/>
<proteinExistence type="predicted"/>
<protein>
    <submittedName>
        <fullName evidence="2">Uncharacterized protein</fullName>
    </submittedName>
</protein>
<dbReference type="RefSeq" id="XP_013340335.1">
    <property type="nucleotide sequence ID" value="XM_013484881.1"/>
</dbReference>
<keyword evidence="3" id="KW-1185">Reference proteome</keyword>
<evidence type="ECO:0000256" key="1">
    <source>
        <dbReference type="SAM" id="MobiDB-lite"/>
    </source>
</evidence>
<evidence type="ECO:0000313" key="3">
    <source>
        <dbReference type="Proteomes" id="UP000030641"/>
    </source>
</evidence>
<accession>A0A074Y2B8</accession>
<evidence type="ECO:0000313" key="2">
    <source>
        <dbReference type="EMBL" id="KEQ91865.1"/>
    </source>
</evidence>
<dbReference type="InterPro" id="IPR021838">
    <property type="entry name" value="DUF3431"/>
</dbReference>
<dbReference type="PANTHER" id="PTHR37490">
    <property type="entry name" value="EXPRESSED PROTEIN"/>
    <property type="match status" value="1"/>
</dbReference>
<dbReference type="STRING" id="1043005.A0A074Y2B8"/>
<name>A0A074Y2B8_AURSE</name>
<dbReference type="GeneID" id="25371613"/>
<organism evidence="2 3">
    <name type="scientific">Aureobasidium subglaciale (strain EXF-2481)</name>
    <name type="common">Aureobasidium pullulans var. subglaciale</name>
    <dbReference type="NCBI Taxonomy" id="1043005"/>
    <lineage>
        <taxon>Eukaryota</taxon>
        <taxon>Fungi</taxon>
        <taxon>Dikarya</taxon>
        <taxon>Ascomycota</taxon>
        <taxon>Pezizomycotina</taxon>
        <taxon>Dothideomycetes</taxon>
        <taxon>Dothideomycetidae</taxon>
        <taxon>Dothideales</taxon>
        <taxon>Saccotheciaceae</taxon>
        <taxon>Aureobasidium</taxon>
    </lineage>
</organism>
<dbReference type="EMBL" id="KL584774">
    <property type="protein sequence ID" value="KEQ91865.1"/>
    <property type="molecule type" value="Genomic_DNA"/>
</dbReference>
<dbReference type="Pfam" id="PF11913">
    <property type="entry name" value="DUF3431"/>
    <property type="match status" value="1"/>
</dbReference>
<sequence length="511" mass="57604">MLSATGQLLRPENEANTPSPSSVPDKLILLPLFVCVTLVAVRKHESMIYSPSPCPLLLVAVAVSTLAAIVTFHDSTSYFRQDEPRGLLHSSEGVDCDDDNEVEHTLEAICFQTLVNLCTVVFGSYTAMSVWQYIGFWLGTSTLLWVGRQLQTEIVDNTYYHPVMLPRDDSIDDCEQGPDDVGTNERQGDARSSTLLQIMFIAGCMLLSLLNLGTRVSLSRWTTPGHIHLIDFNTTSSFDFVVSRYHEPARVIAQQINRLCELPNTKSQDVRVIVYSTGEDNIVKFRADLQNALHPSLEVIVEARKNIGREAAAYLHHILHRYDNLSDHTLFMQAEMDYPHLLQQRAKDYLIPQTGFLSLSSTQQYCSSTNDCWDHSRWGENPEILGDIYTRANPHAIATDFTLTYRGQFIASRIRILGQEKQLFVDLLDLLTNLKSVAHSEKYINQPWLPNKKDSLNAPLFGYTMERLWGVIMGCEGRRIADRCPSQLSSSLTSFIGLGMYGRVEDCQCLD</sequence>
<dbReference type="PANTHER" id="PTHR37490:SF1">
    <property type="entry name" value="GLYCOSYLTRANSFERASE 2-LIKE DOMAIN-CONTAINING PROTEIN"/>
    <property type="match status" value="1"/>
</dbReference>
<dbReference type="Proteomes" id="UP000030641">
    <property type="component" value="Unassembled WGS sequence"/>
</dbReference>
<dbReference type="HOGENOM" id="CLU_533140_0_0_1"/>
<gene>
    <name evidence="2" type="ORF">AUEXF2481DRAFT_8096</name>
</gene>
<reference evidence="2 3" key="1">
    <citation type="journal article" date="2014" name="BMC Genomics">
        <title>Genome sequencing of four Aureobasidium pullulans varieties: biotechnological potential, stress tolerance, and description of new species.</title>
        <authorList>
            <person name="Gostin Ar C."/>
            <person name="Ohm R.A."/>
            <person name="Kogej T."/>
            <person name="Sonjak S."/>
            <person name="Turk M."/>
            <person name="Zajc J."/>
            <person name="Zalar P."/>
            <person name="Grube M."/>
            <person name="Sun H."/>
            <person name="Han J."/>
            <person name="Sharma A."/>
            <person name="Chiniquy J."/>
            <person name="Ngan C.Y."/>
            <person name="Lipzen A."/>
            <person name="Barry K."/>
            <person name="Grigoriev I.V."/>
            <person name="Gunde-Cimerman N."/>
        </authorList>
    </citation>
    <scope>NUCLEOTIDE SEQUENCE [LARGE SCALE GENOMIC DNA]</scope>
    <source>
        <strain evidence="2 3">EXF-2481</strain>
    </source>
</reference>
<dbReference type="OrthoDB" id="28755at2759"/>
<feature type="region of interest" description="Disordered" evidence="1">
    <location>
        <begin position="1"/>
        <end position="22"/>
    </location>
</feature>
<dbReference type="InParanoid" id="A0A074Y2B8"/>